<evidence type="ECO:0000313" key="2">
    <source>
        <dbReference type="Proteomes" id="UP000326198"/>
    </source>
</evidence>
<name>A0A5N7B2L1_9EURO</name>
<organism evidence="1 2">
    <name type="scientific">Aspergillus bertholletiae</name>
    <dbReference type="NCBI Taxonomy" id="1226010"/>
    <lineage>
        <taxon>Eukaryota</taxon>
        <taxon>Fungi</taxon>
        <taxon>Dikarya</taxon>
        <taxon>Ascomycota</taxon>
        <taxon>Pezizomycotina</taxon>
        <taxon>Eurotiomycetes</taxon>
        <taxon>Eurotiomycetidae</taxon>
        <taxon>Eurotiales</taxon>
        <taxon>Aspergillaceae</taxon>
        <taxon>Aspergillus</taxon>
        <taxon>Aspergillus subgen. Circumdati</taxon>
    </lineage>
</organism>
<dbReference type="AlphaFoldDB" id="A0A5N7B2L1"/>
<proteinExistence type="predicted"/>
<evidence type="ECO:0000313" key="1">
    <source>
        <dbReference type="EMBL" id="KAE8376253.1"/>
    </source>
</evidence>
<dbReference type="Proteomes" id="UP000326198">
    <property type="component" value="Unassembled WGS sequence"/>
</dbReference>
<dbReference type="EMBL" id="ML736244">
    <property type="protein sequence ID" value="KAE8376253.1"/>
    <property type="molecule type" value="Genomic_DNA"/>
</dbReference>
<keyword evidence="2" id="KW-1185">Reference proteome</keyword>
<sequence length="105" mass="12101">MHIEWHGQNTTVVTTAAVVLDPVQAMNLFLLRISHPFDERCVYCSSHPISLEQPREIRRFPTGNQSMDVEFLVCYTDGQVGKVRQDEKFMCSLVYGHQEEKKQSS</sequence>
<accession>A0A5N7B2L1</accession>
<protein>
    <submittedName>
        <fullName evidence="1">Uncharacterized protein</fullName>
    </submittedName>
</protein>
<gene>
    <name evidence="1" type="ORF">BDV26DRAFT_241547</name>
</gene>
<reference evidence="1 2" key="1">
    <citation type="submission" date="2019-04" db="EMBL/GenBank/DDBJ databases">
        <title>Friends and foes A comparative genomics studyof 23 Aspergillus species from section Flavi.</title>
        <authorList>
            <consortium name="DOE Joint Genome Institute"/>
            <person name="Kjaerbolling I."/>
            <person name="Vesth T."/>
            <person name="Frisvad J.C."/>
            <person name="Nybo J.L."/>
            <person name="Theobald S."/>
            <person name="Kildgaard S."/>
            <person name="Isbrandt T."/>
            <person name="Kuo A."/>
            <person name="Sato A."/>
            <person name="Lyhne E.K."/>
            <person name="Kogle M.E."/>
            <person name="Wiebenga A."/>
            <person name="Kun R.S."/>
            <person name="Lubbers R.J."/>
            <person name="Makela M.R."/>
            <person name="Barry K."/>
            <person name="Chovatia M."/>
            <person name="Clum A."/>
            <person name="Daum C."/>
            <person name="Haridas S."/>
            <person name="He G."/>
            <person name="LaButti K."/>
            <person name="Lipzen A."/>
            <person name="Mondo S."/>
            <person name="Riley R."/>
            <person name="Salamov A."/>
            <person name="Simmons B.A."/>
            <person name="Magnuson J.K."/>
            <person name="Henrissat B."/>
            <person name="Mortensen U.H."/>
            <person name="Larsen T.O."/>
            <person name="Devries R.P."/>
            <person name="Grigoriev I.V."/>
            <person name="Machida M."/>
            <person name="Baker S.E."/>
            <person name="Andersen M.R."/>
        </authorList>
    </citation>
    <scope>NUCLEOTIDE SEQUENCE [LARGE SCALE GENOMIC DNA]</scope>
    <source>
        <strain evidence="1 2">IBT 29228</strain>
    </source>
</reference>